<organism evidence="3 4">
    <name type="scientific">Pseudonocardia sediminis</name>
    <dbReference type="NCBI Taxonomy" id="1397368"/>
    <lineage>
        <taxon>Bacteria</taxon>
        <taxon>Bacillati</taxon>
        <taxon>Actinomycetota</taxon>
        <taxon>Actinomycetes</taxon>
        <taxon>Pseudonocardiales</taxon>
        <taxon>Pseudonocardiaceae</taxon>
        <taxon>Pseudonocardia</taxon>
    </lineage>
</organism>
<keyword evidence="4" id="KW-1185">Reference proteome</keyword>
<proteinExistence type="predicted"/>
<dbReference type="Gene3D" id="2.30.110.10">
    <property type="entry name" value="Electron Transport, Fmn-binding Protein, Chain A"/>
    <property type="match status" value="1"/>
</dbReference>
<keyword evidence="1" id="KW-0560">Oxidoreductase</keyword>
<dbReference type="SUPFAM" id="SSF50475">
    <property type="entry name" value="FMN-binding split barrel"/>
    <property type="match status" value="1"/>
</dbReference>
<dbReference type="InterPro" id="IPR052019">
    <property type="entry name" value="F420H2_bilvrd_red/Heme_oxyg"/>
</dbReference>
<reference evidence="3 4" key="1">
    <citation type="submission" date="2019-02" db="EMBL/GenBank/DDBJ databases">
        <title>Sequencing the genomes of 1000 actinobacteria strains.</title>
        <authorList>
            <person name="Klenk H.-P."/>
        </authorList>
    </citation>
    <scope>NUCLEOTIDE SEQUENCE [LARGE SCALE GENOMIC DNA]</scope>
    <source>
        <strain evidence="3 4">DSM 45779</strain>
    </source>
</reference>
<dbReference type="GO" id="GO:0070967">
    <property type="term" value="F:coenzyme F420 binding"/>
    <property type="evidence" value="ECO:0007669"/>
    <property type="project" value="TreeGrafter"/>
</dbReference>
<dbReference type="OrthoDB" id="9812086at2"/>
<protein>
    <submittedName>
        <fullName evidence="3">PPOX class probable F420-dependent enzyme</fullName>
    </submittedName>
</protein>
<gene>
    <name evidence="3" type="ORF">EV383_2986</name>
</gene>
<feature type="domain" description="Pyridoxamine 5'-phosphate oxidase N-terminal" evidence="2">
    <location>
        <begin position="6"/>
        <end position="138"/>
    </location>
</feature>
<dbReference type="Proteomes" id="UP000291591">
    <property type="component" value="Unassembled WGS sequence"/>
</dbReference>
<dbReference type="AlphaFoldDB" id="A0A4Q7UVU8"/>
<evidence type="ECO:0000259" key="2">
    <source>
        <dbReference type="Pfam" id="PF01243"/>
    </source>
</evidence>
<evidence type="ECO:0000313" key="3">
    <source>
        <dbReference type="EMBL" id="RZT86097.1"/>
    </source>
</evidence>
<dbReference type="EMBL" id="SHKL01000001">
    <property type="protein sequence ID" value="RZT86097.1"/>
    <property type="molecule type" value="Genomic_DNA"/>
</dbReference>
<dbReference type="InterPro" id="IPR019967">
    <property type="entry name" value="F420-dep_enz_PPOX_Rv0121"/>
</dbReference>
<name>A0A4Q7UVU8_PSEST</name>
<accession>A0A4Q7UVU8</accession>
<comment type="caution">
    <text evidence="3">The sequence shown here is derived from an EMBL/GenBank/DDBJ whole genome shotgun (WGS) entry which is preliminary data.</text>
</comment>
<dbReference type="GO" id="GO:0005829">
    <property type="term" value="C:cytosol"/>
    <property type="evidence" value="ECO:0007669"/>
    <property type="project" value="TreeGrafter"/>
</dbReference>
<dbReference type="RefSeq" id="WP_130290453.1">
    <property type="nucleotide sequence ID" value="NZ_SHKL01000001.1"/>
</dbReference>
<dbReference type="GO" id="GO:0016627">
    <property type="term" value="F:oxidoreductase activity, acting on the CH-CH group of donors"/>
    <property type="evidence" value="ECO:0007669"/>
    <property type="project" value="TreeGrafter"/>
</dbReference>
<evidence type="ECO:0000313" key="4">
    <source>
        <dbReference type="Proteomes" id="UP000291591"/>
    </source>
</evidence>
<sequence length="141" mass="16096">MPKLDEDECRRRVDGERVARLATIRNTDGTPRLVPCTFAVVDGLFCSAVDKIKPKSDKRLARLRDVDADPRAALIVDRWDEDWSQLWWVRVDGTMAEHSSGEFRDRALDALVAKYEPYHRERPDGPVTVLTPTSWTGWTAS</sequence>
<dbReference type="PANTHER" id="PTHR35176">
    <property type="entry name" value="HEME OXYGENASE HI_0854-RELATED"/>
    <property type="match status" value="1"/>
</dbReference>
<dbReference type="NCBIfam" id="TIGR03668">
    <property type="entry name" value="Rv0121_F420"/>
    <property type="match status" value="1"/>
</dbReference>
<dbReference type="Pfam" id="PF01243">
    <property type="entry name" value="PNPOx_N"/>
    <property type="match status" value="1"/>
</dbReference>
<evidence type="ECO:0000256" key="1">
    <source>
        <dbReference type="ARBA" id="ARBA00023002"/>
    </source>
</evidence>
<dbReference type="PANTHER" id="PTHR35176:SF2">
    <property type="entry name" value="F420H(2)-DEPENDENT REDUCTASE RV1155"/>
    <property type="match status" value="1"/>
</dbReference>
<dbReference type="InterPro" id="IPR011576">
    <property type="entry name" value="Pyridox_Oxase_N"/>
</dbReference>
<dbReference type="InterPro" id="IPR012349">
    <property type="entry name" value="Split_barrel_FMN-bd"/>
</dbReference>